<reference evidence="1" key="1">
    <citation type="submission" date="2018-02" db="EMBL/GenBank/DDBJ databases">
        <title>Rhizophora mucronata_Transcriptome.</title>
        <authorList>
            <person name="Meera S.P."/>
            <person name="Sreeshan A."/>
            <person name="Augustine A."/>
        </authorList>
    </citation>
    <scope>NUCLEOTIDE SEQUENCE</scope>
    <source>
        <tissue evidence="1">Leaf</tissue>
    </source>
</reference>
<dbReference type="EMBL" id="GGEC01079145">
    <property type="protein sequence ID" value="MBX59629.1"/>
    <property type="molecule type" value="Transcribed_RNA"/>
</dbReference>
<dbReference type="AlphaFoldDB" id="A0A2P2PY99"/>
<evidence type="ECO:0000313" key="1">
    <source>
        <dbReference type="EMBL" id="MBX59629.1"/>
    </source>
</evidence>
<proteinExistence type="predicted"/>
<name>A0A2P2PY99_RHIMU</name>
<organism evidence="1">
    <name type="scientific">Rhizophora mucronata</name>
    <name type="common">Asiatic mangrove</name>
    <dbReference type="NCBI Taxonomy" id="61149"/>
    <lineage>
        <taxon>Eukaryota</taxon>
        <taxon>Viridiplantae</taxon>
        <taxon>Streptophyta</taxon>
        <taxon>Embryophyta</taxon>
        <taxon>Tracheophyta</taxon>
        <taxon>Spermatophyta</taxon>
        <taxon>Magnoliopsida</taxon>
        <taxon>eudicotyledons</taxon>
        <taxon>Gunneridae</taxon>
        <taxon>Pentapetalae</taxon>
        <taxon>rosids</taxon>
        <taxon>fabids</taxon>
        <taxon>Malpighiales</taxon>
        <taxon>Rhizophoraceae</taxon>
        <taxon>Rhizophora</taxon>
    </lineage>
</organism>
<protein>
    <submittedName>
        <fullName evidence="1">Uncharacterized protein</fullName>
    </submittedName>
</protein>
<accession>A0A2P2PY99</accession>
<sequence length="28" mass="3206">MLSLLSQIPIKLSSAKPGYLYLNKEIER</sequence>